<name>A0A101HHH8_9BACT</name>
<evidence type="ECO:0000256" key="7">
    <source>
        <dbReference type="ARBA" id="ARBA00022989"/>
    </source>
</evidence>
<dbReference type="GO" id="GO:0005524">
    <property type="term" value="F:ATP binding"/>
    <property type="evidence" value="ECO:0007669"/>
    <property type="project" value="UniProtKB-KW"/>
</dbReference>
<evidence type="ECO:0000256" key="5">
    <source>
        <dbReference type="ARBA" id="ARBA00022741"/>
    </source>
</evidence>
<protein>
    <submittedName>
        <fullName evidence="12">Xenobiotic-transporting ATPase</fullName>
    </submittedName>
</protein>
<dbReference type="InterPro" id="IPR011527">
    <property type="entry name" value="ABC1_TM_dom"/>
</dbReference>
<feature type="transmembrane region" description="Helical" evidence="9">
    <location>
        <begin position="115"/>
        <end position="135"/>
    </location>
</feature>
<dbReference type="PROSITE" id="PS50929">
    <property type="entry name" value="ABC_TM1F"/>
    <property type="match status" value="1"/>
</dbReference>
<evidence type="ECO:0000259" key="11">
    <source>
        <dbReference type="PROSITE" id="PS50929"/>
    </source>
</evidence>
<sequence length="568" mass="63098">YIFPIILMIGLTYIQVMAGLQLPDYMATIVNDGIIQENQPLIWDTGLKMLLVTVVGAISTIAVGYIASKVGTGFGKSLRKDVFSKVESFSLTEFNKFSIASLITRSTNDIQQIQMVLTMMFRMVISAPITGILAVTKANQMAPSMTWIMWVAVVALMVVIAIMFVIALPKFEIIQKLIDKLNLVTRENLTGLRVIRAFNTEKNEEKKFDKVNRELMKVNLFVQRLMAFLQPAMMLILNLTTIAIIWIGSHLIETGNLQIGDMMAFMQYALQVIIAFLMVSMLFILIPRASVSAKRILEILETKPVIIDPKKPKKPKKDIRGVVEFKDVTFAYPDADVPVLQNISFKAKAGETTAIIGGTGSGKSTIVNLIPRFFDVTSGAILVDGVDIREMKQSKLREKIGYIPQKGVLFSGTVESNIKYGAPDIGEDEVRKAAEIAQASEFINKLGKKYKANIAQGGTNVSGGQKQRLSIARALATKPEIYIFDDSFSALDFKTASKLRKELKKETKDSTVIIVAQRISTILDADQIIVLEDGEIVGIGRHKELMKTSKVYREIALSQLSEQELNRE</sequence>
<dbReference type="PANTHER" id="PTHR43394:SF1">
    <property type="entry name" value="ATP-BINDING CASSETTE SUB-FAMILY B MEMBER 10, MITOCHONDRIAL"/>
    <property type="match status" value="1"/>
</dbReference>
<dbReference type="InterPro" id="IPR027417">
    <property type="entry name" value="P-loop_NTPase"/>
</dbReference>
<evidence type="ECO:0000313" key="12">
    <source>
        <dbReference type="EMBL" id="KUK76814.1"/>
    </source>
</evidence>
<dbReference type="Pfam" id="PF00664">
    <property type="entry name" value="ABC_membrane"/>
    <property type="match status" value="1"/>
</dbReference>
<dbReference type="Gene3D" id="3.40.50.300">
    <property type="entry name" value="P-loop containing nucleotide triphosphate hydrolases"/>
    <property type="match status" value="1"/>
</dbReference>
<gene>
    <name evidence="12" type="ORF">XD93_0702</name>
</gene>
<proteinExistence type="predicted"/>
<keyword evidence="6" id="KW-0067">ATP-binding</keyword>
<dbReference type="Pfam" id="PF00005">
    <property type="entry name" value="ABC_tran"/>
    <property type="match status" value="1"/>
</dbReference>
<organism evidence="12 13">
    <name type="scientific">candidate division WS6 bacterium 34_10</name>
    <dbReference type="NCBI Taxonomy" id="1641389"/>
    <lineage>
        <taxon>Bacteria</taxon>
        <taxon>Candidatus Dojkabacteria</taxon>
    </lineage>
</organism>
<keyword evidence="5" id="KW-0547">Nucleotide-binding</keyword>
<dbReference type="InterPro" id="IPR003593">
    <property type="entry name" value="AAA+_ATPase"/>
</dbReference>
<dbReference type="InterPro" id="IPR036640">
    <property type="entry name" value="ABC1_TM_sf"/>
</dbReference>
<keyword evidence="4 9" id="KW-0812">Transmembrane</keyword>
<keyword evidence="2" id="KW-0813">Transport</keyword>
<dbReference type="PANTHER" id="PTHR43394">
    <property type="entry name" value="ATP-DEPENDENT PERMEASE MDL1, MITOCHONDRIAL"/>
    <property type="match status" value="1"/>
</dbReference>
<dbReference type="Gene3D" id="1.20.1560.10">
    <property type="entry name" value="ABC transporter type 1, transmembrane domain"/>
    <property type="match status" value="1"/>
</dbReference>
<feature type="domain" description="ABC transmembrane type-1" evidence="11">
    <location>
        <begin position="6"/>
        <end position="288"/>
    </location>
</feature>
<dbReference type="SUPFAM" id="SSF90123">
    <property type="entry name" value="ABC transporter transmembrane region"/>
    <property type="match status" value="1"/>
</dbReference>
<evidence type="ECO:0000256" key="9">
    <source>
        <dbReference type="SAM" id="Phobius"/>
    </source>
</evidence>
<dbReference type="Proteomes" id="UP000053904">
    <property type="component" value="Unassembled WGS sequence"/>
</dbReference>
<evidence type="ECO:0000256" key="4">
    <source>
        <dbReference type="ARBA" id="ARBA00022692"/>
    </source>
</evidence>
<dbReference type="InterPro" id="IPR017871">
    <property type="entry name" value="ABC_transporter-like_CS"/>
</dbReference>
<dbReference type="GO" id="GO:0015421">
    <property type="term" value="F:ABC-type oligopeptide transporter activity"/>
    <property type="evidence" value="ECO:0007669"/>
    <property type="project" value="TreeGrafter"/>
</dbReference>
<dbReference type="CDD" id="cd18548">
    <property type="entry name" value="ABC_6TM_Tm287_like"/>
    <property type="match status" value="1"/>
</dbReference>
<comment type="subcellular location">
    <subcellularLocation>
        <location evidence="1">Cell membrane</location>
        <topology evidence="1">Multi-pass membrane protein</topology>
    </subcellularLocation>
</comment>
<feature type="transmembrane region" description="Helical" evidence="9">
    <location>
        <begin position="268"/>
        <end position="286"/>
    </location>
</feature>
<dbReference type="FunFam" id="3.40.50.300:FF:000854">
    <property type="entry name" value="Multidrug ABC transporter ATP-binding protein"/>
    <property type="match status" value="1"/>
</dbReference>
<evidence type="ECO:0000256" key="8">
    <source>
        <dbReference type="ARBA" id="ARBA00023136"/>
    </source>
</evidence>
<evidence type="ECO:0000313" key="13">
    <source>
        <dbReference type="Proteomes" id="UP000053904"/>
    </source>
</evidence>
<dbReference type="GO" id="GO:0016887">
    <property type="term" value="F:ATP hydrolysis activity"/>
    <property type="evidence" value="ECO:0007669"/>
    <property type="project" value="InterPro"/>
</dbReference>
<dbReference type="PROSITE" id="PS00211">
    <property type="entry name" value="ABC_TRANSPORTER_1"/>
    <property type="match status" value="1"/>
</dbReference>
<evidence type="ECO:0000256" key="6">
    <source>
        <dbReference type="ARBA" id="ARBA00022840"/>
    </source>
</evidence>
<dbReference type="GO" id="GO:0005886">
    <property type="term" value="C:plasma membrane"/>
    <property type="evidence" value="ECO:0007669"/>
    <property type="project" value="UniProtKB-SubCell"/>
</dbReference>
<reference evidence="13" key="1">
    <citation type="journal article" date="2015" name="MBio">
        <title>Genome-Resolved Metagenomic Analysis Reveals Roles for Candidate Phyla and Other Microbial Community Members in Biogeochemical Transformations in Oil Reservoirs.</title>
        <authorList>
            <person name="Hu P."/>
            <person name="Tom L."/>
            <person name="Singh A."/>
            <person name="Thomas B.C."/>
            <person name="Baker B.J."/>
            <person name="Piceno Y.M."/>
            <person name="Andersen G.L."/>
            <person name="Banfield J.F."/>
        </authorList>
    </citation>
    <scope>NUCLEOTIDE SEQUENCE [LARGE SCALE GENOMIC DNA]</scope>
</reference>
<feature type="transmembrane region" description="Helical" evidence="9">
    <location>
        <begin position="147"/>
        <end position="168"/>
    </location>
</feature>
<dbReference type="PROSITE" id="PS50893">
    <property type="entry name" value="ABC_TRANSPORTER_2"/>
    <property type="match status" value="1"/>
</dbReference>
<comment type="caution">
    <text evidence="12">The sequence shown here is derived from an EMBL/GenBank/DDBJ whole genome shotgun (WGS) entry which is preliminary data.</text>
</comment>
<feature type="non-terminal residue" evidence="12">
    <location>
        <position position="1"/>
    </location>
</feature>
<feature type="transmembrane region" description="Helical" evidence="9">
    <location>
        <begin position="49"/>
        <end position="67"/>
    </location>
</feature>
<dbReference type="SMART" id="SM00382">
    <property type="entry name" value="AAA"/>
    <property type="match status" value="1"/>
</dbReference>
<dbReference type="InterPro" id="IPR003439">
    <property type="entry name" value="ABC_transporter-like_ATP-bd"/>
</dbReference>
<evidence type="ECO:0000256" key="1">
    <source>
        <dbReference type="ARBA" id="ARBA00004651"/>
    </source>
</evidence>
<dbReference type="EMBL" id="LGGO01000100">
    <property type="protein sequence ID" value="KUK76814.1"/>
    <property type="molecule type" value="Genomic_DNA"/>
</dbReference>
<accession>A0A101HHH8</accession>
<dbReference type="InterPro" id="IPR039421">
    <property type="entry name" value="Type_1_exporter"/>
</dbReference>
<dbReference type="SUPFAM" id="SSF52540">
    <property type="entry name" value="P-loop containing nucleoside triphosphate hydrolases"/>
    <property type="match status" value="1"/>
</dbReference>
<feature type="domain" description="ABC transporter" evidence="10">
    <location>
        <begin position="323"/>
        <end position="558"/>
    </location>
</feature>
<dbReference type="PATRIC" id="fig|1641389.3.peg.850"/>
<dbReference type="AlphaFoldDB" id="A0A101HHH8"/>
<feature type="transmembrane region" description="Helical" evidence="9">
    <location>
        <begin position="225"/>
        <end position="248"/>
    </location>
</feature>
<keyword evidence="8 9" id="KW-0472">Membrane</keyword>
<evidence type="ECO:0000256" key="2">
    <source>
        <dbReference type="ARBA" id="ARBA00022448"/>
    </source>
</evidence>
<evidence type="ECO:0000259" key="10">
    <source>
        <dbReference type="PROSITE" id="PS50893"/>
    </source>
</evidence>
<keyword evidence="7 9" id="KW-1133">Transmembrane helix</keyword>
<evidence type="ECO:0000256" key="3">
    <source>
        <dbReference type="ARBA" id="ARBA00022475"/>
    </source>
</evidence>
<keyword evidence="3" id="KW-1003">Cell membrane</keyword>